<keyword evidence="9" id="KW-0028">Amino-acid biosynthesis</keyword>
<dbReference type="InterPro" id="IPR003726">
    <property type="entry name" value="HCY_dom"/>
</dbReference>
<evidence type="ECO:0000256" key="16">
    <source>
        <dbReference type="ARBA" id="ARBA00023285"/>
    </source>
</evidence>
<dbReference type="AlphaFoldDB" id="A0A388TCZ3"/>
<reference evidence="24 25" key="1">
    <citation type="journal article" date="2019" name="ISME J.">
        <title>Genome analyses of uncultured TG2/ZB3 bacteria in 'Margulisbacteria' specifically attached to ectosymbiotic spirochetes of protists in the termite gut.</title>
        <authorList>
            <person name="Utami Y.D."/>
            <person name="Kuwahara H."/>
            <person name="Igai K."/>
            <person name="Murakami T."/>
            <person name="Sugaya K."/>
            <person name="Morikawa T."/>
            <person name="Nagura Y."/>
            <person name="Yuki M."/>
            <person name="Deevong P."/>
            <person name="Inoue T."/>
            <person name="Kihara K."/>
            <person name="Lo N."/>
            <person name="Yamada A."/>
            <person name="Ohkuma M."/>
            <person name="Hongoh Y."/>
        </authorList>
    </citation>
    <scope>NUCLEOTIDE SEQUENCE [LARGE SCALE GENOMIC DNA]</scope>
    <source>
        <strain evidence="24">NkOx7-01</strain>
    </source>
</reference>
<dbReference type="Proteomes" id="UP000269352">
    <property type="component" value="Unassembled WGS sequence"/>
</dbReference>
<feature type="domain" description="Pterin-binding" evidence="21">
    <location>
        <begin position="261"/>
        <end position="507"/>
    </location>
</feature>
<dbReference type="UniPathway" id="UPA00051">
    <property type="reaction ID" value="UER00081"/>
</dbReference>
<dbReference type="GO" id="GO:0031419">
    <property type="term" value="F:cobalamin binding"/>
    <property type="evidence" value="ECO:0007669"/>
    <property type="project" value="UniProtKB-KW"/>
</dbReference>
<dbReference type="SUPFAM" id="SSF47644">
    <property type="entry name" value="Methionine synthase domain"/>
    <property type="match status" value="1"/>
</dbReference>
<keyword evidence="11 19" id="KW-0808">Transferase</keyword>
<name>A0A388TCZ3_TERA1</name>
<evidence type="ECO:0000256" key="13">
    <source>
        <dbReference type="ARBA" id="ARBA00022723"/>
    </source>
</evidence>
<evidence type="ECO:0000256" key="1">
    <source>
        <dbReference type="ARBA" id="ARBA00001700"/>
    </source>
</evidence>
<dbReference type="PROSITE" id="PS50970">
    <property type="entry name" value="HCY"/>
    <property type="match status" value="1"/>
</dbReference>
<dbReference type="InterPro" id="IPR006158">
    <property type="entry name" value="Cobalamin-bd"/>
</dbReference>
<comment type="cofactor">
    <cofactor evidence="3">
        <name>methylcob(III)alamin</name>
        <dbReference type="ChEBI" id="CHEBI:28115"/>
    </cofactor>
</comment>
<dbReference type="GO" id="GO:0032259">
    <property type="term" value="P:methylation"/>
    <property type="evidence" value="ECO:0007669"/>
    <property type="project" value="UniProtKB-KW"/>
</dbReference>
<sequence>ETNTFNSSLSKLRELGLANRLEEFNQAAVRNARASGARFVAGSLGPTGKLLEPLGVLSFEEAYASYRAQAEALEKAGVDLFIVETISDIQEMRAALLALKDTSSRPVICSLTYNEQGRTLTGTDIFTAGVTLRELGADVLSINCSIGPEGVVGLYKKYYRDLGALGLPLMVMPNAGLPELINDKLAYTMTPQKFAEIMAELTQYGVQIFGGCCGTTPAHIAVLSEAIKEISIKYHNSDSSKKEVYFTSRSRVVRLSETKPFLKIGESLNPTARKKFAEELKAGQENFLREQTKEQSAADLLDLNVGVPELDQARLMQKCVQTLTMVTDKPLCLDSDDPAVLETALKNYPGIALINSVNGKQSSLEKIVPLAKRYGAALIALTLDEQGIPDTAEQRVAVAKKIIEYLRAAGFPEHKVFFDGLVMTLASEPQAALVTLKTTEALTKLGWHTSLGVSNASFGLPQRKNINNVLLKLLASAGLKAAILSAATYRQIDQYTHAEQLAEAVILGKDSNAAQYIAQVAAPETAPAFKKSAAKELSIYETIIEGNEAAVLDLVKAALEKKKPQEILDQELLPALEKVGEYYSAGKYYLPQMIASANTMKKAFTYLKPLMQQSGSAPVGTAIICTVEGDIHDIGKNIVAMMLENHGFQVIDLGKDVPADRIVATALERKADIILLSALLTTTMLKMKEVKARLLAKNLDIPVMVGGAVVTPEFAGKFGAHHTADAAAATLLAKSLLKK</sequence>
<evidence type="ECO:0000256" key="3">
    <source>
        <dbReference type="ARBA" id="ARBA00001956"/>
    </source>
</evidence>
<dbReference type="SUPFAM" id="SSF51717">
    <property type="entry name" value="Dihydropteroate synthetase-like"/>
    <property type="match status" value="1"/>
</dbReference>
<dbReference type="PROSITE" id="PS50972">
    <property type="entry name" value="PTERIN_BINDING"/>
    <property type="match status" value="1"/>
</dbReference>
<evidence type="ECO:0000256" key="10">
    <source>
        <dbReference type="ARBA" id="ARBA00022628"/>
    </source>
</evidence>
<feature type="domain" description="Hcy-binding" evidence="20">
    <location>
        <begin position="1"/>
        <end position="227"/>
    </location>
</feature>
<evidence type="ECO:0000256" key="9">
    <source>
        <dbReference type="ARBA" id="ARBA00022605"/>
    </source>
</evidence>
<comment type="cofactor">
    <cofactor evidence="2 19">
        <name>Zn(2+)</name>
        <dbReference type="ChEBI" id="CHEBI:29105"/>
    </cofactor>
</comment>
<dbReference type="SUPFAM" id="SSF52242">
    <property type="entry name" value="Cobalamin (vitamin B12)-binding domain"/>
    <property type="match status" value="1"/>
</dbReference>
<protein>
    <recommendedName>
        <fullName evidence="7">Methionine synthase</fullName>
        <ecNumber evidence="6">2.1.1.13</ecNumber>
    </recommendedName>
    <alternativeName>
        <fullName evidence="18">5-methyltetrahydrofolate--homocysteine methyltransferase</fullName>
    </alternativeName>
</protein>
<dbReference type="GO" id="GO:0008705">
    <property type="term" value="F:methionine synthase activity"/>
    <property type="evidence" value="ECO:0007669"/>
    <property type="project" value="UniProtKB-EC"/>
</dbReference>
<feature type="binding site" evidence="19">
    <location>
        <position position="212"/>
    </location>
    <ligand>
        <name>Zn(2+)</name>
        <dbReference type="ChEBI" id="CHEBI:29105"/>
    </ligand>
</feature>
<dbReference type="GO" id="GO:0046653">
    <property type="term" value="P:tetrahydrofolate metabolic process"/>
    <property type="evidence" value="ECO:0007669"/>
    <property type="project" value="TreeGrafter"/>
</dbReference>
<dbReference type="PANTHER" id="PTHR45833">
    <property type="entry name" value="METHIONINE SYNTHASE"/>
    <property type="match status" value="1"/>
</dbReference>
<evidence type="ECO:0000259" key="23">
    <source>
        <dbReference type="PROSITE" id="PS51337"/>
    </source>
</evidence>
<comment type="function">
    <text evidence="17">Catalyzes the transfer of a methyl group from methyl-cobalamin to homocysteine, yielding enzyme-bound cob(I)alamin and methionine. Subsequently, remethylates the cofactor using methyltetrahydrofolate.</text>
</comment>
<feature type="domain" description="B12-binding N-terminal" evidence="23">
    <location>
        <begin position="526"/>
        <end position="619"/>
    </location>
</feature>
<dbReference type="CDD" id="cd02070">
    <property type="entry name" value="corrinoid_protein_B12-BD"/>
    <property type="match status" value="1"/>
</dbReference>
<dbReference type="EMBL" id="BGZN01000084">
    <property type="protein sequence ID" value="GBR74776.1"/>
    <property type="molecule type" value="Genomic_DNA"/>
</dbReference>
<comment type="catalytic activity">
    <reaction evidence="1">
        <text>(6S)-5-methyl-5,6,7,8-tetrahydrofolate + L-homocysteine = (6S)-5,6,7,8-tetrahydrofolate + L-methionine</text>
        <dbReference type="Rhea" id="RHEA:11172"/>
        <dbReference type="ChEBI" id="CHEBI:18608"/>
        <dbReference type="ChEBI" id="CHEBI:57453"/>
        <dbReference type="ChEBI" id="CHEBI:57844"/>
        <dbReference type="ChEBI" id="CHEBI:58199"/>
        <dbReference type="EC" id="2.1.1.13"/>
    </reaction>
</comment>
<dbReference type="GO" id="GO:0046872">
    <property type="term" value="F:metal ion binding"/>
    <property type="evidence" value="ECO:0007669"/>
    <property type="project" value="UniProtKB-KW"/>
</dbReference>
<comment type="similarity">
    <text evidence="5">Belongs to the vitamin-B12 dependent methionine synthase family.</text>
</comment>
<dbReference type="Pfam" id="PF00809">
    <property type="entry name" value="Pterin_bind"/>
    <property type="match status" value="1"/>
</dbReference>
<dbReference type="PROSITE" id="PS51332">
    <property type="entry name" value="B12_BINDING"/>
    <property type="match status" value="1"/>
</dbReference>
<dbReference type="GO" id="GO:0005829">
    <property type="term" value="C:cytosol"/>
    <property type="evidence" value="ECO:0007669"/>
    <property type="project" value="TreeGrafter"/>
</dbReference>
<dbReference type="InterPro" id="IPR036594">
    <property type="entry name" value="Meth_synthase_dom"/>
</dbReference>
<keyword evidence="12" id="KW-0949">S-adenosyl-L-methionine</keyword>
<comment type="caution">
    <text evidence="24">The sequence shown here is derived from an EMBL/GenBank/DDBJ whole genome shotgun (WGS) entry which is preliminary data.</text>
</comment>
<evidence type="ECO:0000259" key="22">
    <source>
        <dbReference type="PROSITE" id="PS51332"/>
    </source>
</evidence>
<keyword evidence="10" id="KW-0846">Cobalamin</keyword>
<dbReference type="PANTHER" id="PTHR45833:SF1">
    <property type="entry name" value="METHIONINE SYNTHASE"/>
    <property type="match status" value="1"/>
</dbReference>
<evidence type="ECO:0000256" key="7">
    <source>
        <dbReference type="ARBA" id="ARBA00013998"/>
    </source>
</evidence>
<organism evidence="24 25">
    <name type="scientific">Termititenax aidoneus</name>
    <dbReference type="NCBI Taxonomy" id="2218524"/>
    <lineage>
        <taxon>Bacteria</taxon>
        <taxon>Bacillati</taxon>
        <taxon>Candidatus Margulisiibacteriota</taxon>
        <taxon>Candidatus Termititenacia</taxon>
        <taxon>Candidatus Termititenacales</taxon>
        <taxon>Candidatus Termititenacaceae</taxon>
        <taxon>Candidatus Termititenax</taxon>
    </lineage>
</organism>
<feature type="domain" description="B12-binding" evidence="22">
    <location>
        <begin position="619"/>
        <end position="739"/>
    </location>
</feature>
<dbReference type="Pfam" id="PF02607">
    <property type="entry name" value="B12-binding_2"/>
    <property type="match status" value="1"/>
</dbReference>
<evidence type="ECO:0000256" key="11">
    <source>
        <dbReference type="ARBA" id="ARBA00022679"/>
    </source>
</evidence>
<evidence type="ECO:0000256" key="14">
    <source>
        <dbReference type="ARBA" id="ARBA00022833"/>
    </source>
</evidence>
<dbReference type="Gene3D" id="1.10.1240.10">
    <property type="entry name" value="Methionine synthase domain"/>
    <property type="match status" value="1"/>
</dbReference>
<evidence type="ECO:0000256" key="2">
    <source>
        <dbReference type="ARBA" id="ARBA00001947"/>
    </source>
</evidence>
<evidence type="ECO:0000259" key="21">
    <source>
        <dbReference type="PROSITE" id="PS50972"/>
    </source>
</evidence>
<dbReference type="InterPro" id="IPR050554">
    <property type="entry name" value="Met_Synthase/Corrinoid"/>
</dbReference>
<evidence type="ECO:0000313" key="24">
    <source>
        <dbReference type="EMBL" id="GBR74776.1"/>
    </source>
</evidence>
<evidence type="ECO:0000256" key="19">
    <source>
        <dbReference type="PROSITE-ProRule" id="PRU00333"/>
    </source>
</evidence>
<evidence type="ECO:0000256" key="8">
    <source>
        <dbReference type="ARBA" id="ARBA00022603"/>
    </source>
</evidence>
<dbReference type="SUPFAM" id="SSF82282">
    <property type="entry name" value="Homocysteine S-methyltransferase"/>
    <property type="match status" value="1"/>
</dbReference>
<evidence type="ECO:0000313" key="25">
    <source>
        <dbReference type="Proteomes" id="UP000269352"/>
    </source>
</evidence>
<dbReference type="InterPro" id="IPR011005">
    <property type="entry name" value="Dihydropteroate_synth-like_sf"/>
</dbReference>
<keyword evidence="8 19" id="KW-0489">Methyltransferase</keyword>
<evidence type="ECO:0000256" key="6">
    <source>
        <dbReference type="ARBA" id="ARBA00012032"/>
    </source>
</evidence>
<dbReference type="Pfam" id="PF02310">
    <property type="entry name" value="B12-binding"/>
    <property type="match status" value="1"/>
</dbReference>
<evidence type="ECO:0000256" key="18">
    <source>
        <dbReference type="ARBA" id="ARBA00031040"/>
    </source>
</evidence>
<dbReference type="InterPro" id="IPR036724">
    <property type="entry name" value="Cobalamin-bd_sf"/>
</dbReference>
<dbReference type="SMART" id="SM01018">
    <property type="entry name" value="B12-binding_2"/>
    <property type="match status" value="1"/>
</dbReference>
<dbReference type="Gene3D" id="3.20.20.20">
    <property type="entry name" value="Dihydropteroate synthase-like"/>
    <property type="match status" value="1"/>
</dbReference>
<feature type="non-terminal residue" evidence="24">
    <location>
        <position position="1"/>
    </location>
</feature>
<evidence type="ECO:0000256" key="15">
    <source>
        <dbReference type="ARBA" id="ARBA00023167"/>
    </source>
</evidence>
<keyword evidence="13 19" id="KW-0479">Metal-binding</keyword>
<dbReference type="GO" id="GO:0050667">
    <property type="term" value="P:homocysteine metabolic process"/>
    <property type="evidence" value="ECO:0007669"/>
    <property type="project" value="TreeGrafter"/>
</dbReference>
<dbReference type="InterPro" id="IPR036589">
    <property type="entry name" value="HCY_dom_sf"/>
</dbReference>
<dbReference type="InterPro" id="IPR003759">
    <property type="entry name" value="Cbl-bd_cap"/>
</dbReference>
<proteinExistence type="inferred from homology"/>
<comment type="pathway">
    <text evidence="4">Amino-acid biosynthesis; L-methionine biosynthesis via de novo pathway; L-methionine from L-homocysteine (MetH route): step 1/1.</text>
</comment>
<evidence type="ECO:0000256" key="5">
    <source>
        <dbReference type="ARBA" id="ARBA00010398"/>
    </source>
</evidence>
<dbReference type="Gene3D" id="3.20.20.330">
    <property type="entry name" value="Homocysteine-binding-like domain"/>
    <property type="match status" value="1"/>
</dbReference>
<dbReference type="PROSITE" id="PS51337">
    <property type="entry name" value="B12_BINDING_NTER"/>
    <property type="match status" value="1"/>
</dbReference>
<feature type="binding site" evidence="19">
    <location>
        <position position="144"/>
    </location>
    <ligand>
        <name>Zn(2+)</name>
        <dbReference type="ChEBI" id="CHEBI:29105"/>
    </ligand>
</feature>
<keyword evidence="25" id="KW-1185">Reference proteome</keyword>
<accession>A0A388TCZ3</accession>
<dbReference type="InterPro" id="IPR000489">
    <property type="entry name" value="Pterin-binding_dom"/>
</dbReference>
<gene>
    <name evidence="24" type="ORF">NO1_1898</name>
</gene>
<keyword evidence="16" id="KW-0170">Cobalt</keyword>
<dbReference type="Gene3D" id="3.40.50.280">
    <property type="entry name" value="Cobalamin-binding domain"/>
    <property type="match status" value="1"/>
</dbReference>
<dbReference type="Pfam" id="PF02574">
    <property type="entry name" value="S-methyl_trans"/>
    <property type="match status" value="1"/>
</dbReference>
<evidence type="ECO:0000256" key="17">
    <source>
        <dbReference type="ARBA" id="ARBA00025552"/>
    </source>
</evidence>
<dbReference type="EC" id="2.1.1.13" evidence="6"/>
<evidence type="ECO:0000259" key="20">
    <source>
        <dbReference type="PROSITE" id="PS50970"/>
    </source>
</evidence>
<evidence type="ECO:0000256" key="12">
    <source>
        <dbReference type="ARBA" id="ARBA00022691"/>
    </source>
</evidence>
<keyword evidence="15" id="KW-0486">Methionine biosynthesis</keyword>
<evidence type="ECO:0000256" key="4">
    <source>
        <dbReference type="ARBA" id="ARBA00005178"/>
    </source>
</evidence>
<keyword evidence="14 19" id="KW-0862">Zinc</keyword>
<feature type="binding site" evidence="19">
    <location>
        <position position="213"/>
    </location>
    <ligand>
        <name>Zn(2+)</name>
        <dbReference type="ChEBI" id="CHEBI:29105"/>
    </ligand>
</feature>